<dbReference type="OrthoDB" id="5122030at2"/>
<name>A0A6I4W682_9ACTN</name>
<dbReference type="InterPro" id="IPR009078">
    <property type="entry name" value="Ferritin-like_SF"/>
</dbReference>
<sequence>MTSVTWRTRFEQAALHRPSDPDWTRGARLPRAVVRSVQRFQLGESSDGAGLVRKAERTGDADYAVAVKLFVAEERDHARLLAELLHAAGAPTIDAHWTDTVFVRMRRLVGLRVELLVLMVAEVVALRYYRAMRDGSTDPLAAEVGRRILADEQRHVPFHVAQLRGLPAPVRWAWRGAVAAATVVVALDHGPALRAWGVARRAFIRDTLAEAHLP</sequence>
<dbReference type="Proteomes" id="UP000431901">
    <property type="component" value="Unassembled WGS sequence"/>
</dbReference>
<comment type="caution">
    <text evidence="1">The sequence shown here is derived from an EMBL/GenBank/DDBJ whole genome shotgun (WGS) entry which is preliminary data.</text>
</comment>
<dbReference type="AlphaFoldDB" id="A0A6I4W682"/>
<dbReference type="CDD" id="cd00657">
    <property type="entry name" value="Ferritin_like"/>
    <property type="match status" value="1"/>
</dbReference>
<dbReference type="EMBL" id="WUTW01000002">
    <property type="protein sequence ID" value="MXQ65677.1"/>
    <property type="molecule type" value="Genomic_DNA"/>
</dbReference>
<evidence type="ECO:0000313" key="2">
    <source>
        <dbReference type="Proteomes" id="UP000431901"/>
    </source>
</evidence>
<dbReference type="Gene3D" id="1.10.620.20">
    <property type="entry name" value="Ribonucleotide Reductase, subunit A"/>
    <property type="match status" value="1"/>
</dbReference>
<protein>
    <submittedName>
        <fullName evidence="1">Ferritin-like domain-containing protein</fullName>
    </submittedName>
</protein>
<dbReference type="InterPro" id="IPR012348">
    <property type="entry name" value="RNR-like"/>
</dbReference>
<accession>A0A6I4W682</accession>
<organism evidence="1 2">
    <name type="scientific">Actinomadura rayongensis</name>
    <dbReference type="NCBI Taxonomy" id="1429076"/>
    <lineage>
        <taxon>Bacteria</taxon>
        <taxon>Bacillati</taxon>
        <taxon>Actinomycetota</taxon>
        <taxon>Actinomycetes</taxon>
        <taxon>Streptosporangiales</taxon>
        <taxon>Thermomonosporaceae</taxon>
        <taxon>Actinomadura</taxon>
    </lineage>
</organism>
<gene>
    <name evidence="1" type="ORF">GQ466_16740</name>
</gene>
<proteinExistence type="predicted"/>
<dbReference type="SUPFAM" id="SSF47240">
    <property type="entry name" value="Ferritin-like"/>
    <property type="match status" value="1"/>
</dbReference>
<keyword evidence="2" id="KW-1185">Reference proteome</keyword>
<evidence type="ECO:0000313" key="1">
    <source>
        <dbReference type="EMBL" id="MXQ65677.1"/>
    </source>
</evidence>
<reference evidence="1 2" key="1">
    <citation type="submission" date="2019-12" db="EMBL/GenBank/DDBJ databases">
        <title>Nocardia macrotermitis sp. nov. and Nocardia aurantia sp. nov., isolated from the gut of the fungus growing-termite Macrotermes natalensis.</title>
        <authorList>
            <person name="Christine B."/>
            <person name="Rene B."/>
        </authorList>
    </citation>
    <scope>NUCLEOTIDE SEQUENCE [LARGE SCALE GENOMIC DNA]</scope>
    <source>
        <strain evidence="1 2">DSM 102126</strain>
    </source>
</reference>
<dbReference type="GO" id="GO:0016491">
    <property type="term" value="F:oxidoreductase activity"/>
    <property type="evidence" value="ECO:0007669"/>
    <property type="project" value="InterPro"/>
</dbReference>
<dbReference type="RefSeq" id="WP_161103739.1">
    <property type="nucleotide sequence ID" value="NZ_JBHLYI010000006.1"/>
</dbReference>